<evidence type="ECO:0000256" key="10">
    <source>
        <dbReference type="SAM" id="SignalP"/>
    </source>
</evidence>
<reference evidence="13" key="1">
    <citation type="journal article" date="2024" name="Gigascience">
        <title>Chromosome-level genome of the poultry shaft louse Menopon gallinae provides insight into the host-switching and adaptive evolution of parasitic lice.</title>
        <authorList>
            <person name="Xu Y."/>
            <person name="Ma L."/>
            <person name="Liu S."/>
            <person name="Liang Y."/>
            <person name="Liu Q."/>
            <person name="He Z."/>
            <person name="Tian L."/>
            <person name="Duan Y."/>
            <person name="Cai W."/>
            <person name="Li H."/>
            <person name="Song F."/>
        </authorList>
    </citation>
    <scope>NUCLEOTIDE SEQUENCE</scope>
    <source>
        <strain evidence="13">Cailab_2023a</strain>
    </source>
</reference>
<dbReference type="InterPro" id="IPR043504">
    <property type="entry name" value="Peptidase_S1_PA_chymotrypsin"/>
</dbReference>
<evidence type="ECO:0000256" key="1">
    <source>
        <dbReference type="ARBA" id="ARBA00022670"/>
    </source>
</evidence>
<feature type="compositionally biased region" description="Low complexity" evidence="9">
    <location>
        <begin position="305"/>
        <end position="329"/>
    </location>
</feature>
<dbReference type="AlphaFoldDB" id="A0AAW2HKL2"/>
<evidence type="ECO:0000313" key="13">
    <source>
        <dbReference type="EMBL" id="KAL0270398.1"/>
    </source>
</evidence>
<dbReference type="Pfam" id="PF12032">
    <property type="entry name" value="CLIP"/>
    <property type="match status" value="1"/>
</dbReference>
<keyword evidence="4 8" id="KW-0720">Serine protease</keyword>
<dbReference type="PROSITE" id="PS00134">
    <property type="entry name" value="TRYPSIN_HIS"/>
    <property type="match status" value="1"/>
</dbReference>
<dbReference type="PROSITE" id="PS50240">
    <property type="entry name" value="TRYPSIN_DOM"/>
    <property type="match status" value="1"/>
</dbReference>
<feature type="compositionally biased region" description="Low complexity" evidence="9">
    <location>
        <begin position="415"/>
        <end position="436"/>
    </location>
</feature>
<organism evidence="13">
    <name type="scientific">Menopon gallinae</name>
    <name type="common">poultry shaft louse</name>
    <dbReference type="NCBI Taxonomy" id="328185"/>
    <lineage>
        <taxon>Eukaryota</taxon>
        <taxon>Metazoa</taxon>
        <taxon>Ecdysozoa</taxon>
        <taxon>Arthropoda</taxon>
        <taxon>Hexapoda</taxon>
        <taxon>Insecta</taxon>
        <taxon>Pterygota</taxon>
        <taxon>Neoptera</taxon>
        <taxon>Paraneoptera</taxon>
        <taxon>Psocodea</taxon>
        <taxon>Troctomorpha</taxon>
        <taxon>Phthiraptera</taxon>
        <taxon>Amblycera</taxon>
        <taxon>Menoponidae</taxon>
        <taxon>Menopon</taxon>
    </lineage>
</organism>
<dbReference type="PANTHER" id="PTHR24256">
    <property type="entry name" value="TRYPTASE-RELATED"/>
    <property type="match status" value="1"/>
</dbReference>
<dbReference type="InterPro" id="IPR038565">
    <property type="entry name" value="CLIP_sf"/>
</dbReference>
<evidence type="ECO:0000256" key="2">
    <source>
        <dbReference type="ARBA" id="ARBA00022729"/>
    </source>
</evidence>
<evidence type="ECO:0000256" key="7">
    <source>
        <dbReference type="ARBA" id="ARBA00024195"/>
    </source>
</evidence>
<dbReference type="PROSITE" id="PS51888">
    <property type="entry name" value="CLIP"/>
    <property type="match status" value="1"/>
</dbReference>
<protein>
    <recommendedName>
        <fullName evidence="14">CLIP domain-containing serine protease</fullName>
    </recommendedName>
</protein>
<dbReference type="InterPro" id="IPR001314">
    <property type="entry name" value="Peptidase_S1A"/>
</dbReference>
<dbReference type="PROSITE" id="PS00135">
    <property type="entry name" value="TRYPSIN_SER"/>
    <property type="match status" value="1"/>
</dbReference>
<dbReference type="Pfam" id="PF00089">
    <property type="entry name" value="Trypsin"/>
    <property type="match status" value="1"/>
</dbReference>
<evidence type="ECO:0000259" key="11">
    <source>
        <dbReference type="PROSITE" id="PS50240"/>
    </source>
</evidence>
<dbReference type="CDD" id="cd00190">
    <property type="entry name" value="Tryp_SPc"/>
    <property type="match status" value="1"/>
</dbReference>
<evidence type="ECO:0000256" key="3">
    <source>
        <dbReference type="ARBA" id="ARBA00022801"/>
    </source>
</evidence>
<accession>A0AAW2HKL2</accession>
<dbReference type="GO" id="GO:0004252">
    <property type="term" value="F:serine-type endopeptidase activity"/>
    <property type="evidence" value="ECO:0007669"/>
    <property type="project" value="InterPro"/>
</dbReference>
<feature type="compositionally biased region" description="Polar residues" evidence="9">
    <location>
        <begin position="330"/>
        <end position="344"/>
    </location>
</feature>
<dbReference type="EMBL" id="JARGDH010000004">
    <property type="protein sequence ID" value="KAL0270398.1"/>
    <property type="molecule type" value="Genomic_DNA"/>
</dbReference>
<feature type="domain" description="Peptidase S1" evidence="11">
    <location>
        <begin position="460"/>
        <end position="721"/>
    </location>
</feature>
<keyword evidence="1 8" id="KW-0645">Protease</keyword>
<keyword evidence="2 10" id="KW-0732">Signal</keyword>
<comment type="caution">
    <text evidence="13">The sequence shown here is derived from an EMBL/GenBank/DDBJ whole genome shotgun (WGS) entry which is preliminary data.</text>
</comment>
<feature type="compositionally biased region" description="Basic and acidic residues" evidence="9">
    <location>
        <begin position="370"/>
        <end position="379"/>
    </location>
</feature>
<dbReference type="InterPro" id="IPR022700">
    <property type="entry name" value="CLIP"/>
</dbReference>
<keyword evidence="5" id="KW-1015">Disulfide bond</keyword>
<evidence type="ECO:0000256" key="9">
    <source>
        <dbReference type="SAM" id="MobiDB-lite"/>
    </source>
</evidence>
<dbReference type="InterPro" id="IPR033116">
    <property type="entry name" value="TRYPSIN_SER"/>
</dbReference>
<dbReference type="FunFam" id="2.40.10.10:FF:000084">
    <property type="entry name" value="Serine protease easter"/>
    <property type="match status" value="1"/>
</dbReference>
<dbReference type="SMART" id="SM00020">
    <property type="entry name" value="Tryp_SPc"/>
    <property type="match status" value="1"/>
</dbReference>
<evidence type="ECO:0000256" key="6">
    <source>
        <dbReference type="ARBA" id="ARBA00023180"/>
    </source>
</evidence>
<dbReference type="InterPro" id="IPR001254">
    <property type="entry name" value="Trypsin_dom"/>
</dbReference>
<feature type="compositionally biased region" description="Gly residues" evidence="9">
    <location>
        <begin position="346"/>
        <end position="365"/>
    </location>
</feature>
<comment type="similarity">
    <text evidence="7">Belongs to the peptidase S1 family. CLIP subfamily.</text>
</comment>
<feature type="compositionally biased region" description="Low complexity" evidence="9">
    <location>
        <begin position="278"/>
        <end position="298"/>
    </location>
</feature>
<dbReference type="InterPro" id="IPR009003">
    <property type="entry name" value="Peptidase_S1_PA"/>
</dbReference>
<dbReference type="Gene3D" id="2.40.10.10">
    <property type="entry name" value="Trypsin-like serine proteases"/>
    <property type="match status" value="2"/>
</dbReference>
<feature type="compositionally biased region" description="Basic and acidic residues" evidence="9">
    <location>
        <begin position="139"/>
        <end position="150"/>
    </location>
</feature>
<name>A0AAW2HKL2_9NEOP</name>
<keyword evidence="3 8" id="KW-0378">Hydrolase</keyword>
<feature type="signal peptide" evidence="10">
    <location>
        <begin position="1"/>
        <end position="24"/>
    </location>
</feature>
<dbReference type="InterPro" id="IPR051487">
    <property type="entry name" value="Ser/Thr_Proteases_Immune/Dev"/>
</dbReference>
<feature type="region of interest" description="Disordered" evidence="9">
    <location>
        <begin position="127"/>
        <end position="455"/>
    </location>
</feature>
<evidence type="ECO:0000259" key="12">
    <source>
        <dbReference type="PROSITE" id="PS51888"/>
    </source>
</evidence>
<dbReference type="InterPro" id="IPR018114">
    <property type="entry name" value="TRYPSIN_HIS"/>
</dbReference>
<proteinExistence type="inferred from homology"/>
<sequence>MKKLNSFATFIYLFLLSTTGPALSDSSEDETKVKNKNIFLDLVKPHLEHCHTSLGERGRCMPLNDCPGLRDYVEGKNNDRIASVVEDFGCGFRKVVYVCCTERHTLPFFEGTDFLLPEGTVHKPHIGEHHPPLFPAIHPEGHHQKERPSLEESIGESFIRPVEERPDKKGSRPPADFGSIKPVYEDSDEDEESGGIRKPKRPNQYGFTAEAPEWLGGSSNTGFGLNNPASGESGSLFGSSRPGNQNFGSSGQGIFSNERPLSQGFGSSNSNDRRPVNQGFGSSGLSSQGLGSSGLSSQGFGGSGLSSQGLGSSGLSSQGFGSSGLSSQGPQQFNNFGNERPSNQGFGNGRPGNGRPFGEGNGRPGNGFNSDRRPDRDNRPGNQSGGRRPVSGSGGDSFGSGSGSFFNEDFSNQRPSNQGSNNQRPNNQRPNNQRRPGSGGSDKRRLLPDGNCGIEVSDKIIGGEDTKLDEFPWMALLHFSTRNGQDRGHGCGGSLINDRYVLTAAHCIKGSSLPDNIVVNTVRLGEYDLTKEKDCLNGVCSPSPIDAAVEDIIVHPEYKPSDRAQHHDIALIRLRNKVPFSAYISPICLPRDELLRKDYTGKKLVVSGWGKIANGANAKSSAIKQKVSLPFVSLENCKPFYDGINIRLRNSQMCAGGERAKDSCQGDSGGPLMSSEIINGQSSWFATGIVSFGPEDCGVQNIAGVYTKVSDYVDWILDNMRE</sequence>
<feature type="chain" id="PRO_5043744160" description="CLIP domain-containing serine protease" evidence="10">
    <location>
        <begin position="25"/>
        <end position="722"/>
    </location>
</feature>
<evidence type="ECO:0008006" key="14">
    <source>
        <dbReference type="Google" id="ProtNLM"/>
    </source>
</evidence>
<dbReference type="PRINTS" id="PR00722">
    <property type="entry name" value="CHYMOTRYPSIN"/>
</dbReference>
<feature type="compositionally biased region" description="Gly residues" evidence="9">
    <location>
        <begin position="392"/>
        <end position="402"/>
    </location>
</feature>
<dbReference type="Gene3D" id="3.30.1640.30">
    <property type="match status" value="1"/>
</dbReference>
<gene>
    <name evidence="13" type="ORF">PYX00_007823</name>
</gene>
<keyword evidence="6" id="KW-0325">Glycoprotein</keyword>
<feature type="domain" description="Clip" evidence="12">
    <location>
        <begin position="49"/>
        <end position="100"/>
    </location>
</feature>
<dbReference type="SMART" id="SM00680">
    <property type="entry name" value="CLIP"/>
    <property type="match status" value="1"/>
</dbReference>
<dbReference type="SUPFAM" id="SSF50494">
    <property type="entry name" value="Trypsin-like serine proteases"/>
    <property type="match status" value="1"/>
</dbReference>
<evidence type="ECO:0000256" key="5">
    <source>
        <dbReference type="ARBA" id="ARBA00023157"/>
    </source>
</evidence>
<evidence type="ECO:0000256" key="8">
    <source>
        <dbReference type="RuleBase" id="RU363034"/>
    </source>
</evidence>
<dbReference type="GO" id="GO:0006508">
    <property type="term" value="P:proteolysis"/>
    <property type="evidence" value="ECO:0007669"/>
    <property type="project" value="UniProtKB-KW"/>
</dbReference>
<feature type="compositionally biased region" description="Polar residues" evidence="9">
    <location>
        <begin position="217"/>
        <end position="255"/>
    </location>
</feature>
<feature type="compositionally biased region" description="Basic and acidic residues" evidence="9">
    <location>
        <begin position="161"/>
        <end position="170"/>
    </location>
</feature>
<evidence type="ECO:0000256" key="4">
    <source>
        <dbReference type="ARBA" id="ARBA00022825"/>
    </source>
</evidence>
<dbReference type="FunFam" id="2.40.10.10:FF:000028">
    <property type="entry name" value="Serine protease easter"/>
    <property type="match status" value="1"/>
</dbReference>